<evidence type="ECO:0000313" key="3">
    <source>
        <dbReference type="EMBL" id="KAK8101358.1"/>
    </source>
</evidence>
<accession>A0AAW0QDZ5</accession>
<keyword evidence="4" id="KW-1185">Reference proteome</keyword>
<gene>
    <name evidence="3" type="ORF">PG999_011732</name>
</gene>
<dbReference type="EMBL" id="JAQQWP010000009">
    <property type="protein sequence ID" value="KAK8101358.1"/>
    <property type="molecule type" value="Genomic_DNA"/>
</dbReference>
<protein>
    <submittedName>
        <fullName evidence="3">Uncharacterized protein</fullName>
    </submittedName>
</protein>
<reference evidence="3 4" key="1">
    <citation type="submission" date="2023-01" db="EMBL/GenBank/DDBJ databases">
        <title>Analysis of 21 Apiospora genomes using comparative genomics revels a genus with tremendous synthesis potential of carbohydrate active enzymes and secondary metabolites.</title>
        <authorList>
            <person name="Sorensen T."/>
        </authorList>
    </citation>
    <scope>NUCLEOTIDE SEQUENCE [LARGE SCALE GENOMIC DNA]</scope>
    <source>
        <strain evidence="3 4">CBS 117206</strain>
    </source>
</reference>
<feature type="transmembrane region" description="Helical" evidence="2">
    <location>
        <begin position="26"/>
        <end position="46"/>
    </location>
</feature>
<dbReference type="AlphaFoldDB" id="A0AAW0QDZ5"/>
<comment type="caution">
    <text evidence="3">The sequence shown here is derived from an EMBL/GenBank/DDBJ whole genome shotgun (WGS) entry which is preliminary data.</text>
</comment>
<feature type="region of interest" description="Disordered" evidence="1">
    <location>
        <begin position="52"/>
        <end position="95"/>
    </location>
</feature>
<keyword evidence="2" id="KW-1133">Transmembrane helix</keyword>
<proteinExistence type="predicted"/>
<dbReference type="Proteomes" id="UP001392437">
    <property type="component" value="Unassembled WGS sequence"/>
</dbReference>
<evidence type="ECO:0000256" key="2">
    <source>
        <dbReference type="SAM" id="Phobius"/>
    </source>
</evidence>
<evidence type="ECO:0000313" key="4">
    <source>
        <dbReference type="Proteomes" id="UP001392437"/>
    </source>
</evidence>
<keyword evidence="2" id="KW-0472">Membrane</keyword>
<sequence>MGGTGYNAAAKAAEDVSGFDALLLEARIGIIVGIVAFVLLASVAVWRRNEEAPDKADADSGYQGVPTSSPAEGGVLGWVDDGDGEGWPIRSGRAL</sequence>
<keyword evidence="2" id="KW-0812">Transmembrane</keyword>
<organism evidence="3 4">
    <name type="scientific">Apiospora kogelbergensis</name>
    <dbReference type="NCBI Taxonomy" id="1337665"/>
    <lineage>
        <taxon>Eukaryota</taxon>
        <taxon>Fungi</taxon>
        <taxon>Dikarya</taxon>
        <taxon>Ascomycota</taxon>
        <taxon>Pezizomycotina</taxon>
        <taxon>Sordariomycetes</taxon>
        <taxon>Xylariomycetidae</taxon>
        <taxon>Amphisphaeriales</taxon>
        <taxon>Apiosporaceae</taxon>
        <taxon>Apiospora</taxon>
    </lineage>
</organism>
<evidence type="ECO:0000256" key="1">
    <source>
        <dbReference type="SAM" id="MobiDB-lite"/>
    </source>
</evidence>
<name>A0AAW0QDZ5_9PEZI</name>